<dbReference type="Gene3D" id="3.20.20.140">
    <property type="entry name" value="Metal-dependent hydrolases"/>
    <property type="match status" value="1"/>
</dbReference>
<dbReference type="KEGG" id="samy:DB32_006826"/>
<evidence type="ECO:0000313" key="1">
    <source>
        <dbReference type="EMBL" id="AKF09677.1"/>
    </source>
</evidence>
<name>A0A0F6W810_9BACT</name>
<dbReference type="InterPro" id="IPR032466">
    <property type="entry name" value="Metal_Hydrolase"/>
</dbReference>
<reference evidence="1 2" key="1">
    <citation type="submission" date="2015-03" db="EMBL/GenBank/DDBJ databases">
        <title>Genome assembly of Sandaracinus amylolyticus DSM 53668.</title>
        <authorList>
            <person name="Sharma G."/>
            <person name="Subramanian S."/>
        </authorList>
    </citation>
    <scope>NUCLEOTIDE SEQUENCE [LARGE SCALE GENOMIC DNA]</scope>
    <source>
        <strain evidence="1 2">DSM 53668</strain>
    </source>
</reference>
<keyword evidence="2" id="KW-1185">Reference proteome</keyword>
<sequence>MLFALVVSACDEAPPHVERPPAPEHDGIHSFASGCYAMDATEPGSTNTRWLVAAPDGETFTFAATTQDAGARFTMRAADLGTYLFFDAERHYLVAQDDALARTSELTSDVLLVDDTYESPAEWDLQVSPHDAERFQLVHHATGRFLGTRGLVEDEARAAVIALYPTTGCTEFPELTLDAEGTIDPQRWDDGAVFGIVETHGHLFSNAGFGGGGQYHGAPFHRLGVEHALPSCEPFHGVDGRRDLIGFAFAGLGDLDVDALLPALITGMTPEANHATDGYPTFTDWPNSWGSATHQTMYYRWLERAWMAGLRLFVQHATSNSVLCEFMAGLPGASPTRYSCNDMVATERSIEAAYALERYVDAQSGGPGRGWFRIVTTPEDARRVIDEGKLAVILGIEVSNLFDCFLAPREGFPACDEAHVRAELDRYHELGVRAIFPVHKLDNAFSAGDGDRRVGQIGSFVNSGHWSSFVLDCPEVDSVFDHGDVVFGGLNMPREDYLAPPPNDMSGFAENPIGTLRPFLANLQEPPLEGDYCQSAGLTALGETLIGELIARGMIIEVDHLPRRAFLRAYEMLVEADYPAAGTHGNTFGGVIYELGGVSKTGLGRCSAPDRPGAMGDRLRDRVALIEEHGGYPAEGFGFDLNGFAGGPRPRFGEDSDCSTPQANGIEYPFESYRGDVTFTPPHLGERDVDFDTEGMLHIGLMPELIQDARNDGVTDEDLAPLFRSAEGYLRMWERAEARAAELRGE</sequence>
<evidence type="ECO:0000313" key="2">
    <source>
        <dbReference type="Proteomes" id="UP000034883"/>
    </source>
</evidence>
<dbReference type="EMBL" id="CP011125">
    <property type="protein sequence ID" value="AKF09677.1"/>
    <property type="molecule type" value="Genomic_DNA"/>
</dbReference>
<protein>
    <submittedName>
        <fullName evidence="1">Sphingolipid ceramide N-deacylase</fullName>
    </submittedName>
</protein>
<dbReference type="Proteomes" id="UP000034883">
    <property type="component" value="Chromosome"/>
</dbReference>
<accession>A0A0F6W810</accession>
<proteinExistence type="predicted"/>
<gene>
    <name evidence="1" type="ORF">DB32_006826</name>
</gene>
<dbReference type="STRING" id="927083.DB32_006826"/>
<organism evidence="1 2">
    <name type="scientific">Sandaracinus amylolyticus</name>
    <dbReference type="NCBI Taxonomy" id="927083"/>
    <lineage>
        <taxon>Bacteria</taxon>
        <taxon>Pseudomonadati</taxon>
        <taxon>Myxococcota</taxon>
        <taxon>Polyangia</taxon>
        <taxon>Polyangiales</taxon>
        <taxon>Sandaracinaceae</taxon>
        <taxon>Sandaracinus</taxon>
    </lineage>
</organism>
<dbReference type="AlphaFoldDB" id="A0A0F6W810"/>
<dbReference type="SUPFAM" id="SSF51556">
    <property type="entry name" value="Metallo-dependent hydrolases"/>
    <property type="match status" value="1"/>
</dbReference>